<protein>
    <submittedName>
        <fullName evidence="2">DUF2249 domain-containing protein</fullName>
    </submittedName>
</protein>
<comment type="caution">
    <text evidence="2">The sequence shown here is derived from an EMBL/GenBank/DDBJ whole genome shotgun (WGS) entry which is preliminary data.</text>
</comment>
<sequence>MEPGFHNRRRAQGARPSSQRILTLCSDCQSTDTIIDVRLIAPRMRHPMIFTAFENLTEGDAFLIVNDHDPKPLWYQFSAEYPGTFDWVYEQQGPEVWQVRVTRTAA</sequence>
<evidence type="ECO:0000259" key="1">
    <source>
        <dbReference type="Pfam" id="PF10006"/>
    </source>
</evidence>
<feature type="domain" description="DUF2249" evidence="1">
    <location>
        <begin position="35"/>
        <end position="103"/>
    </location>
</feature>
<proteinExistence type="predicted"/>
<dbReference type="Proteomes" id="UP000654108">
    <property type="component" value="Unassembled WGS sequence"/>
</dbReference>
<name>A0A927IRV3_9HYPH</name>
<dbReference type="AlphaFoldDB" id="A0A927IRV3"/>
<evidence type="ECO:0000313" key="2">
    <source>
        <dbReference type="EMBL" id="MBD8064804.1"/>
    </source>
</evidence>
<dbReference type="Pfam" id="PF10006">
    <property type="entry name" value="DUF2249"/>
    <property type="match status" value="1"/>
</dbReference>
<dbReference type="InterPro" id="IPR018720">
    <property type="entry name" value="DUF2249"/>
</dbReference>
<evidence type="ECO:0000313" key="3">
    <source>
        <dbReference type="Proteomes" id="UP000654108"/>
    </source>
</evidence>
<accession>A0A927IRV3</accession>
<gene>
    <name evidence="2" type="ORF">IC608_04855</name>
</gene>
<reference evidence="2" key="1">
    <citation type="submission" date="2020-09" db="EMBL/GenBank/DDBJ databases">
        <title>Genome seq and assembly of Devosia sp.</title>
        <authorList>
            <person name="Chhetri G."/>
        </authorList>
    </citation>
    <scope>NUCLEOTIDE SEQUENCE</scope>
    <source>
        <strain evidence="2">PTR5</strain>
    </source>
</reference>
<keyword evidence="3" id="KW-1185">Reference proteome</keyword>
<organism evidence="2 3">
    <name type="scientific">Devosia oryzisoli</name>
    <dbReference type="NCBI Taxonomy" id="2774138"/>
    <lineage>
        <taxon>Bacteria</taxon>
        <taxon>Pseudomonadati</taxon>
        <taxon>Pseudomonadota</taxon>
        <taxon>Alphaproteobacteria</taxon>
        <taxon>Hyphomicrobiales</taxon>
        <taxon>Devosiaceae</taxon>
        <taxon>Devosia</taxon>
    </lineage>
</organism>
<dbReference type="EMBL" id="JACYFU010000001">
    <property type="protein sequence ID" value="MBD8064804.1"/>
    <property type="molecule type" value="Genomic_DNA"/>
</dbReference>